<dbReference type="AlphaFoldDB" id="A8P3F8"/>
<feature type="region of interest" description="Disordered" evidence="1">
    <location>
        <begin position="239"/>
        <end position="272"/>
    </location>
</feature>
<evidence type="ECO:0000313" key="2">
    <source>
        <dbReference type="EMBL" id="EAU83274.1"/>
    </source>
</evidence>
<proteinExistence type="predicted"/>
<feature type="compositionally biased region" description="Acidic residues" evidence="1">
    <location>
        <begin position="239"/>
        <end position="251"/>
    </location>
</feature>
<comment type="caution">
    <text evidence="2">The sequence shown here is derived from an EMBL/GenBank/DDBJ whole genome shotgun (WGS) entry which is preliminary data.</text>
</comment>
<evidence type="ECO:0000313" key="3">
    <source>
        <dbReference type="Proteomes" id="UP000001861"/>
    </source>
</evidence>
<dbReference type="GeneID" id="6015137"/>
<gene>
    <name evidence="2" type="ORF">CC1G_12791</name>
</gene>
<dbReference type="KEGG" id="cci:CC1G_12791"/>
<dbReference type="VEuPathDB" id="FungiDB:CC1G_12791"/>
<organism evidence="2 3">
    <name type="scientific">Coprinopsis cinerea (strain Okayama-7 / 130 / ATCC MYA-4618 / FGSC 9003)</name>
    <name type="common">Inky cap fungus</name>
    <name type="synonym">Hormographiella aspergillata</name>
    <dbReference type="NCBI Taxonomy" id="240176"/>
    <lineage>
        <taxon>Eukaryota</taxon>
        <taxon>Fungi</taxon>
        <taxon>Dikarya</taxon>
        <taxon>Basidiomycota</taxon>
        <taxon>Agaricomycotina</taxon>
        <taxon>Agaricomycetes</taxon>
        <taxon>Agaricomycetidae</taxon>
        <taxon>Agaricales</taxon>
        <taxon>Agaricineae</taxon>
        <taxon>Psathyrellaceae</taxon>
        <taxon>Coprinopsis</taxon>
    </lineage>
</organism>
<name>A8P3F8_COPC7</name>
<keyword evidence="3" id="KW-1185">Reference proteome</keyword>
<feature type="region of interest" description="Disordered" evidence="1">
    <location>
        <begin position="197"/>
        <end position="216"/>
    </location>
</feature>
<feature type="compositionally biased region" description="Low complexity" evidence="1">
    <location>
        <begin position="257"/>
        <end position="272"/>
    </location>
</feature>
<dbReference type="EMBL" id="AACS02000004">
    <property type="protein sequence ID" value="EAU83274.1"/>
    <property type="molecule type" value="Genomic_DNA"/>
</dbReference>
<protein>
    <submittedName>
        <fullName evidence="2">Uncharacterized protein</fullName>
    </submittedName>
</protein>
<dbReference type="RefSeq" id="XP_001838540.1">
    <property type="nucleotide sequence ID" value="XM_001838488.1"/>
</dbReference>
<sequence>MTAPPLPHAERKFFQDSSFLYGQATAAGTVEEYIDCVVRVYVHHFDSRIERFFFKGRTMEERYAAERGWISRELTRCSVERYPFIPSTPWQRVLAWPVGGQRWERFMQPFREQFEHMVHLMEQQRITPGAPPLGPVAAARRVRLMLAARATQERDAAERKAKEKAATEEKLAKVHVHVISDNEEATTVKNKRTKVPTGAVSDNKETGQKKSTTAKYKRTDVPTRVVNGIKVPVYVISDSEEEDAGMDDGSSDVEVVAGPSASTSGPSASTSNAATGVVEKVVNQCIERLVEHRVEEAHKSSGKRVCSTAGPCARCGIVHLLADDDDFVVVESDEEPDVALVADSDREDEFEKMFAL</sequence>
<reference evidence="2 3" key="1">
    <citation type="journal article" date="2010" name="Proc. Natl. Acad. Sci. U.S.A.">
        <title>Insights into evolution of multicellular fungi from the assembled chromosomes of the mushroom Coprinopsis cinerea (Coprinus cinereus).</title>
        <authorList>
            <person name="Stajich J.E."/>
            <person name="Wilke S.K."/>
            <person name="Ahren D."/>
            <person name="Au C.H."/>
            <person name="Birren B.W."/>
            <person name="Borodovsky M."/>
            <person name="Burns C."/>
            <person name="Canback B."/>
            <person name="Casselton L.A."/>
            <person name="Cheng C.K."/>
            <person name="Deng J."/>
            <person name="Dietrich F.S."/>
            <person name="Fargo D.C."/>
            <person name="Farman M.L."/>
            <person name="Gathman A.C."/>
            <person name="Goldberg J."/>
            <person name="Guigo R."/>
            <person name="Hoegger P.J."/>
            <person name="Hooker J.B."/>
            <person name="Huggins A."/>
            <person name="James T.Y."/>
            <person name="Kamada T."/>
            <person name="Kilaru S."/>
            <person name="Kodira C."/>
            <person name="Kues U."/>
            <person name="Kupfer D."/>
            <person name="Kwan H.S."/>
            <person name="Lomsadze A."/>
            <person name="Li W."/>
            <person name="Lilly W.W."/>
            <person name="Ma L.J."/>
            <person name="Mackey A.J."/>
            <person name="Manning G."/>
            <person name="Martin F."/>
            <person name="Muraguchi H."/>
            <person name="Natvig D.O."/>
            <person name="Palmerini H."/>
            <person name="Ramesh M.A."/>
            <person name="Rehmeyer C.J."/>
            <person name="Roe B.A."/>
            <person name="Shenoy N."/>
            <person name="Stanke M."/>
            <person name="Ter-Hovhannisyan V."/>
            <person name="Tunlid A."/>
            <person name="Velagapudi R."/>
            <person name="Vision T.J."/>
            <person name="Zeng Q."/>
            <person name="Zolan M.E."/>
            <person name="Pukkila P.J."/>
        </authorList>
    </citation>
    <scope>NUCLEOTIDE SEQUENCE [LARGE SCALE GENOMIC DNA]</scope>
    <source>
        <strain evidence="3">Okayama-7 / 130 / ATCC MYA-4618 / FGSC 9003</strain>
    </source>
</reference>
<dbReference type="InParanoid" id="A8P3F8"/>
<evidence type="ECO:0000256" key="1">
    <source>
        <dbReference type="SAM" id="MobiDB-lite"/>
    </source>
</evidence>
<dbReference type="Proteomes" id="UP000001861">
    <property type="component" value="Unassembled WGS sequence"/>
</dbReference>
<accession>A8P3F8</accession>